<feature type="transmembrane region" description="Helical" evidence="7">
    <location>
        <begin position="118"/>
        <end position="139"/>
    </location>
</feature>
<dbReference type="PANTHER" id="PTHR12639">
    <property type="entry name" value="VITAMIN K-DEPENDENT GAMMA-CARBOXYLASE"/>
    <property type="match status" value="1"/>
</dbReference>
<evidence type="ECO:0000256" key="1">
    <source>
        <dbReference type="ARBA" id="ARBA00004127"/>
    </source>
</evidence>
<feature type="transmembrane region" description="Helical" evidence="7">
    <location>
        <begin position="76"/>
        <end position="97"/>
    </location>
</feature>
<name>A0ABS7TLR3_9BACT</name>
<evidence type="ECO:0000313" key="9">
    <source>
        <dbReference type="EMBL" id="MBZ5709162.1"/>
    </source>
</evidence>
<keyword evidence="3 7" id="KW-1133">Transmembrane helix</keyword>
<evidence type="ECO:0000256" key="2">
    <source>
        <dbReference type="ARBA" id="ARBA00022692"/>
    </source>
</evidence>
<keyword evidence="4 7" id="KW-0472">Membrane</keyword>
<keyword evidence="5" id="KW-1015">Disulfide bond</keyword>
<protein>
    <submittedName>
        <fullName evidence="9">HTTM domain-containing protein</fullName>
    </submittedName>
</protein>
<dbReference type="Proteomes" id="UP001139031">
    <property type="component" value="Unassembled WGS sequence"/>
</dbReference>
<evidence type="ECO:0000256" key="6">
    <source>
        <dbReference type="ARBA" id="ARBA00023239"/>
    </source>
</evidence>
<dbReference type="InterPro" id="IPR053934">
    <property type="entry name" value="HTTM_dom"/>
</dbReference>
<proteinExistence type="predicted"/>
<keyword evidence="2 7" id="KW-0812">Transmembrane</keyword>
<dbReference type="InterPro" id="IPR011020">
    <property type="entry name" value="HTTM-like"/>
</dbReference>
<dbReference type="InterPro" id="IPR053935">
    <property type="entry name" value="VKGC_lumenal_dom"/>
</dbReference>
<comment type="subcellular location">
    <subcellularLocation>
        <location evidence="1">Endomembrane system</location>
        <topology evidence="1">Multi-pass membrane protein</topology>
    </subcellularLocation>
</comment>
<dbReference type="EMBL" id="JAIRAU010000004">
    <property type="protein sequence ID" value="MBZ5709162.1"/>
    <property type="molecule type" value="Genomic_DNA"/>
</dbReference>
<comment type="caution">
    <text evidence="9">The sequence shown here is derived from an EMBL/GenBank/DDBJ whole genome shotgun (WGS) entry which is preliminary data.</text>
</comment>
<evidence type="ECO:0000256" key="4">
    <source>
        <dbReference type="ARBA" id="ARBA00023136"/>
    </source>
</evidence>
<organism evidence="9 10">
    <name type="scientific">Nannocystis pusilla</name>
    <dbReference type="NCBI Taxonomy" id="889268"/>
    <lineage>
        <taxon>Bacteria</taxon>
        <taxon>Pseudomonadati</taxon>
        <taxon>Myxococcota</taxon>
        <taxon>Polyangia</taxon>
        <taxon>Nannocystales</taxon>
        <taxon>Nannocystaceae</taxon>
        <taxon>Nannocystis</taxon>
    </lineage>
</organism>
<accession>A0ABS7TLR3</accession>
<dbReference type="SMART" id="SM00752">
    <property type="entry name" value="HTTM"/>
    <property type="match status" value="1"/>
</dbReference>
<keyword evidence="10" id="KW-1185">Reference proteome</keyword>
<evidence type="ECO:0000259" key="8">
    <source>
        <dbReference type="SMART" id="SM00752"/>
    </source>
</evidence>
<feature type="transmembrane region" description="Helical" evidence="7">
    <location>
        <begin position="19"/>
        <end position="41"/>
    </location>
</feature>
<feature type="domain" description="HTTM-like" evidence="8">
    <location>
        <begin position="20"/>
        <end position="277"/>
    </location>
</feature>
<keyword evidence="6" id="KW-0456">Lyase</keyword>
<dbReference type="PANTHER" id="PTHR12639:SF7">
    <property type="entry name" value="HTTM DOMAIN-CONTAINING PROTEIN"/>
    <property type="match status" value="1"/>
</dbReference>
<dbReference type="RefSeq" id="WP_224190940.1">
    <property type="nucleotide sequence ID" value="NZ_JAIRAU010000004.1"/>
</dbReference>
<evidence type="ECO:0000256" key="3">
    <source>
        <dbReference type="ARBA" id="ARBA00022989"/>
    </source>
</evidence>
<feature type="transmembrane region" description="Helical" evidence="7">
    <location>
        <begin position="216"/>
        <end position="234"/>
    </location>
</feature>
<dbReference type="Pfam" id="PF22777">
    <property type="entry name" value="VKGC_lumenal_dom"/>
    <property type="match status" value="1"/>
</dbReference>
<gene>
    <name evidence="9" type="ORF">K7C98_07810</name>
</gene>
<sequence>MVTSAAPSVAPRASLARRLFATVDIASLVCFRVLFGLLMFIEVWRDLPEIADVYIEPEFHFTFHGLAWVRPLPGDGMYVVFGVLGLAALCVTIGLCYRAAAPVFFLGISYVFLLEQGVYLNHIYLIALISFLMIFVPAHRAGSVDAWLRPRLHDPTAPAWALWLVRAQIGIPYFYAGLAKLNPDWLRGEPMRMWLRERDDLPLVGPLLREWWAPYFFSYGGLVFDLLVVPALLWRRTRAWAFALALCFHLINTAVFSIGIFPWVMMAATTIFFEPDWPRRLRNRAAALVGAPPWPAPLPAAPPARLRRSQRALLTGLGVYVAWQLLFPLRHWLYPGDVAWTEEGHKFAWRMKLRDKDGYVRFYATDPERGETWKIETRGRLTGWQREEMSGRPEMILQFAHYLADDLRRRGHPAIEIRAVALVALNGRAPQMLIDPTVDLARVEPSLRPSPWILHDLAD</sequence>
<dbReference type="Pfam" id="PF05090">
    <property type="entry name" value="HTTM"/>
    <property type="match status" value="1"/>
</dbReference>
<dbReference type="InterPro" id="IPR007782">
    <property type="entry name" value="VKG_COase"/>
</dbReference>
<evidence type="ECO:0000313" key="10">
    <source>
        <dbReference type="Proteomes" id="UP001139031"/>
    </source>
</evidence>
<evidence type="ECO:0000256" key="7">
    <source>
        <dbReference type="SAM" id="Phobius"/>
    </source>
</evidence>
<feature type="transmembrane region" description="Helical" evidence="7">
    <location>
        <begin position="240"/>
        <end position="273"/>
    </location>
</feature>
<reference evidence="9" key="1">
    <citation type="submission" date="2021-08" db="EMBL/GenBank/DDBJ databases">
        <authorList>
            <person name="Stevens D.C."/>
        </authorList>
    </citation>
    <scope>NUCLEOTIDE SEQUENCE</scope>
    <source>
        <strain evidence="9">DSM 53165</strain>
    </source>
</reference>
<evidence type="ECO:0000256" key="5">
    <source>
        <dbReference type="ARBA" id="ARBA00023157"/>
    </source>
</evidence>